<keyword evidence="3" id="KW-1185">Reference proteome</keyword>
<proteinExistence type="predicted"/>
<dbReference type="Proteomes" id="UP000663829">
    <property type="component" value="Unassembled WGS sequence"/>
</dbReference>
<dbReference type="AlphaFoldDB" id="A0A816CD64"/>
<evidence type="ECO:0000313" key="3">
    <source>
        <dbReference type="Proteomes" id="UP000663829"/>
    </source>
</evidence>
<gene>
    <name evidence="1" type="ORF">GPM918_LOCUS43749</name>
    <name evidence="2" type="ORF">SRO942_LOCUS45343</name>
</gene>
<protein>
    <submittedName>
        <fullName evidence="1">Uncharacterized protein</fullName>
    </submittedName>
</protein>
<dbReference type="Proteomes" id="UP000681722">
    <property type="component" value="Unassembled WGS sequence"/>
</dbReference>
<dbReference type="OrthoDB" id="10049489at2759"/>
<dbReference type="EMBL" id="CAJOBC010108022">
    <property type="protein sequence ID" value="CAF4511826.1"/>
    <property type="molecule type" value="Genomic_DNA"/>
</dbReference>
<sequence length="140" mass="15170">MGKINAQGGGDYEEAIEIGLWHPVQQSAPSDGISQVILIGDAPAKDSVAINRDRAASGGESYWAKTKYKDPTHFAKELQKLKEKSISVHAFYLHEGAKVSFQPIASETRGRCEPLNIQSPQGAESLTSFVTEEVLRKTAG</sequence>
<evidence type="ECO:0000313" key="1">
    <source>
        <dbReference type="EMBL" id="CAF1621281.1"/>
    </source>
</evidence>
<evidence type="ECO:0000313" key="2">
    <source>
        <dbReference type="EMBL" id="CAF4511826.1"/>
    </source>
</evidence>
<organism evidence="1 3">
    <name type="scientific">Didymodactylos carnosus</name>
    <dbReference type="NCBI Taxonomy" id="1234261"/>
    <lineage>
        <taxon>Eukaryota</taxon>
        <taxon>Metazoa</taxon>
        <taxon>Spiralia</taxon>
        <taxon>Gnathifera</taxon>
        <taxon>Rotifera</taxon>
        <taxon>Eurotatoria</taxon>
        <taxon>Bdelloidea</taxon>
        <taxon>Philodinida</taxon>
        <taxon>Philodinidae</taxon>
        <taxon>Didymodactylos</taxon>
    </lineage>
</organism>
<dbReference type="EMBL" id="CAJNOQ010040816">
    <property type="protein sequence ID" value="CAF1621281.1"/>
    <property type="molecule type" value="Genomic_DNA"/>
</dbReference>
<reference evidence="1" key="1">
    <citation type="submission" date="2021-02" db="EMBL/GenBank/DDBJ databases">
        <authorList>
            <person name="Nowell W R."/>
        </authorList>
    </citation>
    <scope>NUCLEOTIDE SEQUENCE</scope>
</reference>
<feature type="non-terminal residue" evidence="1">
    <location>
        <position position="140"/>
    </location>
</feature>
<name>A0A816CD64_9BILA</name>
<accession>A0A816CD64</accession>
<comment type="caution">
    <text evidence="1">The sequence shown here is derived from an EMBL/GenBank/DDBJ whole genome shotgun (WGS) entry which is preliminary data.</text>
</comment>